<evidence type="ECO:0000313" key="13">
    <source>
        <dbReference type="EMBL" id="TCL45932.1"/>
    </source>
</evidence>
<evidence type="ECO:0000256" key="7">
    <source>
        <dbReference type="ARBA" id="ARBA00022832"/>
    </source>
</evidence>
<evidence type="ECO:0000256" key="6">
    <source>
        <dbReference type="ARBA" id="ARBA00022723"/>
    </source>
</evidence>
<comment type="similarity">
    <text evidence="11">Belongs to the P-Pant transferase superfamily. AcpS family.</text>
</comment>
<dbReference type="NCBIfam" id="TIGR00516">
    <property type="entry name" value="acpS"/>
    <property type="match status" value="1"/>
</dbReference>
<evidence type="ECO:0000256" key="5">
    <source>
        <dbReference type="ARBA" id="ARBA00022679"/>
    </source>
</evidence>
<dbReference type="GO" id="GO:0005829">
    <property type="term" value="C:cytosol"/>
    <property type="evidence" value="ECO:0007669"/>
    <property type="project" value="TreeGrafter"/>
</dbReference>
<evidence type="ECO:0000256" key="4">
    <source>
        <dbReference type="ARBA" id="ARBA00022516"/>
    </source>
</evidence>
<evidence type="ECO:0000313" key="14">
    <source>
        <dbReference type="Proteomes" id="UP000295658"/>
    </source>
</evidence>
<dbReference type="GO" id="GO:0008897">
    <property type="term" value="F:holo-[acyl-carrier-protein] synthase activity"/>
    <property type="evidence" value="ECO:0007669"/>
    <property type="project" value="UniProtKB-UniRule"/>
</dbReference>
<evidence type="ECO:0000256" key="1">
    <source>
        <dbReference type="ARBA" id="ARBA00001946"/>
    </source>
</evidence>
<dbReference type="RefSeq" id="WP_132949426.1">
    <property type="nucleotide sequence ID" value="NZ_BSVG01000012.1"/>
</dbReference>
<dbReference type="Proteomes" id="UP000295658">
    <property type="component" value="Unassembled WGS sequence"/>
</dbReference>
<comment type="caution">
    <text evidence="13">The sequence shown here is derived from an EMBL/GenBank/DDBJ whole genome shotgun (WGS) entry which is preliminary data.</text>
</comment>
<evidence type="ECO:0000256" key="11">
    <source>
        <dbReference type="HAMAP-Rule" id="MF_00101"/>
    </source>
</evidence>
<proteinExistence type="inferred from homology"/>
<evidence type="ECO:0000256" key="10">
    <source>
        <dbReference type="ARBA" id="ARBA00023160"/>
    </source>
</evidence>
<comment type="similarity">
    <text evidence="2">Belongs to the P-Pant transferase superfamily. Gsp/Sfp/HetI/AcpT family.</text>
</comment>
<reference evidence="13 14" key="1">
    <citation type="submission" date="2019-03" db="EMBL/GenBank/DDBJ databases">
        <title>Genomic Encyclopedia of Type Strains, Phase IV (KMG-IV): sequencing the most valuable type-strain genomes for metagenomic binning, comparative biology and taxonomic classification.</title>
        <authorList>
            <person name="Goeker M."/>
        </authorList>
    </citation>
    <scope>NUCLEOTIDE SEQUENCE [LARGE SCALE GENOMIC DNA]</scope>
    <source>
        <strain evidence="13 14">DSM 24979</strain>
    </source>
</reference>
<keyword evidence="5 11" id="KW-0808">Transferase</keyword>
<dbReference type="InterPro" id="IPR008278">
    <property type="entry name" value="4-PPantetheinyl_Trfase_dom"/>
</dbReference>
<keyword evidence="4 11" id="KW-0444">Lipid biosynthesis</keyword>
<feature type="binding site" evidence="11">
    <location>
        <position position="8"/>
    </location>
    <ligand>
        <name>Mg(2+)</name>
        <dbReference type="ChEBI" id="CHEBI:18420"/>
    </ligand>
</feature>
<dbReference type="EMBL" id="SLUL01000018">
    <property type="protein sequence ID" value="TCL45932.1"/>
    <property type="molecule type" value="Genomic_DNA"/>
</dbReference>
<comment type="function">
    <text evidence="11">Transfers the 4'-phosphopantetheine moiety from coenzyme A to a Ser of acyl-carrier-protein.</text>
</comment>
<keyword evidence="3 11" id="KW-0963">Cytoplasm</keyword>
<evidence type="ECO:0000256" key="8">
    <source>
        <dbReference type="ARBA" id="ARBA00022842"/>
    </source>
</evidence>
<dbReference type="InterPro" id="IPR002582">
    <property type="entry name" value="ACPS"/>
</dbReference>
<name>A0A4R1QCV4_9BACL</name>
<dbReference type="GO" id="GO:0019878">
    <property type="term" value="P:lysine biosynthetic process via aminoadipic acid"/>
    <property type="evidence" value="ECO:0007669"/>
    <property type="project" value="TreeGrafter"/>
</dbReference>
<dbReference type="PANTHER" id="PTHR12215:SF10">
    <property type="entry name" value="L-AMINOADIPATE-SEMIALDEHYDE DEHYDROGENASE-PHOSPHOPANTETHEINYL TRANSFERASE"/>
    <property type="match status" value="1"/>
</dbReference>
<dbReference type="Gene3D" id="3.90.470.20">
    <property type="entry name" value="4'-phosphopantetheinyl transferase domain"/>
    <property type="match status" value="1"/>
</dbReference>
<feature type="domain" description="4'-phosphopantetheinyl transferase" evidence="12">
    <location>
        <begin position="4"/>
        <end position="112"/>
    </location>
</feature>
<comment type="cofactor">
    <cofactor evidence="1 11">
        <name>Mg(2+)</name>
        <dbReference type="ChEBI" id="CHEBI:18420"/>
    </cofactor>
</comment>
<dbReference type="GO" id="GO:0000287">
    <property type="term" value="F:magnesium ion binding"/>
    <property type="evidence" value="ECO:0007669"/>
    <property type="project" value="UniProtKB-UniRule"/>
</dbReference>
<evidence type="ECO:0000256" key="9">
    <source>
        <dbReference type="ARBA" id="ARBA00023098"/>
    </source>
</evidence>
<keyword evidence="8 11" id="KW-0460">Magnesium</keyword>
<dbReference type="NCBIfam" id="TIGR00556">
    <property type="entry name" value="pantethn_trn"/>
    <property type="match status" value="1"/>
</dbReference>
<dbReference type="InterPro" id="IPR037143">
    <property type="entry name" value="4-PPantetheinyl_Trfase_dom_sf"/>
</dbReference>
<dbReference type="InterPro" id="IPR004568">
    <property type="entry name" value="Ppantetheine-prot_Trfase_dom"/>
</dbReference>
<keyword evidence="6 11" id="KW-0479">Metal-binding</keyword>
<dbReference type="HAMAP" id="MF_00101">
    <property type="entry name" value="AcpS"/>
    <property type="match status" value="1"/>
</dbReference>
<dbReference type="Pfam" id="PF01648">
    <property type="entry name" value="ACPS"/>
    <property type="match status" value="1"/>
</dbReference>
<accession>A0A4R1QCV4</accession>
<keyword evidence="9 11" id="KW-0443">Lipid metabolism</keyword>
<gene>
    <name evidence="11" type="primary">acpS</name>
    <name evidence="13" type="ORF">EDD69_11819</name>
</gene>
<keyword evidence="7 11" id="KW-0276">Fatty acid metabolism</keyword>
<comment type="subcellular location">
    <subcellularLocation>
        <location evidence="11">Cytoplasm</location>
    </subcellularLocation>
</comment>
<dbReference type="PANTHER" id="PTHR12215">
    <property type="entry name" value="PHOSPHOPANTETHEINE TRANSFERASE"/>
    <property type="match status" value="1"/>
</dbReference>
<dbReference type="GO" id="GO:0006633">
    <property type="term" value="P:fatty acid biosynthetic process"/>
    <property type="evidence" value="ECO:0007669"/>
    <property type="project" value="UniProtKB-UniRule"/>
</dbReference>
<dbReference type="AlphaFoldDB" id="A0A4R1QCV4"/>
<comment type="catalytic activity">
    <reaction evidence="11">
        <text>apo-[ACP] + CoA = holo-[ACP] + adenosine 3',5'-bisphosphate + H(+)</text>
        <dbReference type="Rhea" id="RHEA:12068"/>
        <dbReference type="Rhea" id="RHEA-COMP:9685"/>
        <dbReference type="Rhea" id="RHEA-COMP:9690"/>
        <dbReference type="ChEBI" id="CHEBI:15378"/>
        <dbReference type="ChEBI" id="CHEBI:29999"/>
        <dbReference type="ChEBI" id="CHEBI:57287"/>
        <dbReference type="ChEBI" id="CHEBI:58343"/>
        <dbReference type="ChEBI" id="CHEBI:64479"/>
        <dbReference type="EC" id="2.7.8.7"/>
    </reaction>
</comment>
<evidence type="ECO:0000256" key="3">
    <source>
        <dbReference type="ARBA" id="ARBA00022490"/>
    </source>
</evidence>
<evidence type="ECO:0000256" key="2">
    <source>
        <dbReference type="ARBA" id="ARBA00010990"/>
    </source>
</evidence>
<evidence type="ECO:0000259" key="12">
    <source>
        <dbReference type="Pfam" id="PF01648"/>
    </source>
</evidence>
<sequence>MIIGIGIDLVELKRIEEIIERQPKFVERILTDGEKQIFLQLAKKRQIEFLAGRFAVKEAYAKALGTGIGSAFSFKDIEVKNDESGRPFIVCASSADERIHVSISHSKHYAIAQVIIERLSS</sequence>
<keyword evidence="10 11" id="KW-0275">Fatty acid biosynthesis</keyword>
<dbReference type="SUPFAM" id="SSF56214">
    <property type="entry name" value="4'-phosphopantetheinyl transferase"/>
    <property type="match status" value="1"/>
</dbReference>
<dbReference type="EC" id="2.7.8.7" evidence="11"/>
<protein>
    <recommendedName>
        <fullName evidence="11">Holo-[acyl-carrier-protein] synthase</fullName>
        <shortName evidence="11">Holo-ACP synthase</shortName>
        <ecNumber evidence="11">2.7.8.7</ecNumber>
    </recommendedName>
    <alternativeName>
        <fullName evidence="11">4'-phosphopantetheinyl transferase AcpS</fullName>
    </alternativeName>
</protein>
<keyword evidence="14" id="KW-1185">Reference proteome</keyword>
<dbReference type="OrthoDB" id="517356at2"/>
<feature type="binding site" evidence="11">
    <location>
        <position position="58"/>
    </location>
    <ligand>
        <name>Mg(2+)</name>
        <dbReference type="ChEBI" id="CHEBI:18420"/>
    </ligand>
</feature>
<dbReference type="InterPro" id="IPR050559">
    <property type="entry name" value="P-Pant_transferase_sf"/>
</dbReference>
<organism evidence="13 14">
    <name type="scientific">Thermolongibacillus altinsuensis</name>
    <dbReference type="NCBI Taxonomy" id="575256"/>
    <lineage>
        <taxon>Bacteria</taxon>
        <taxon>Bacillati</taxon>
        <taxon>Bacillota</taxon>
        <taxon>Bacilli</taxon>
        <taxon>Bacillales</taxon>
        <taxon>Anoxybacillaceae</taxon>
        <taxon>Thermolongibacillus</taxon>
    </lineage>
</organism>